<evidence type="ECO:0000256" key="8">
    <source>
        <dbReference type="ARBA" id="ARBA00022516"/>
    </source>
</evidence>
<dbReference type="CDD" id="cd07993">
    <property type="entry name" value="LPLAT_DHAPAT-like"/>
    <property type="match status" value="1"/>
</dbReference>
<feature type="domain" description="Phospholipid/glycerol acyltransferase" evidence="16">
    <location>
        <begin position="300"/>
        <end position="427"/>
    </location>
</feature>
<comment type="similarity">
    <text evidence="4">Belongs to the GPAT/DAPAT family.</text>
</comment>
<dbReference type="NCBIfam" id="TIGR03703">
    <property type="entry name" value="plsB"/>
    <property type="match status" value="1"/>
</dbReference>
<comment type="pathway">
    <text evidence="2">Phospholipid metabolism; CDP-diacylglycerol biosynthesis; CDP-diacylglycerol from sn-glycerol 3-phosphate: step 1/3.</text>
</comment>
<keyword evidence="12" id="KW-0594">Phospholipid biosynthesis</keyword>
<dbReference type="AlphaFoldDB" id="A0A346DZS1"/>
<keyword evidence="18" id="KW-1185">Reference proteome</keyword>
<evidence type="ECO:0000256" key="1">
    <source>
        <dbReference type="ARBA" id="ARBA00004413"/>
    </source>
</evidence>
<keyword evidence="13" id="KW-1208">Phospholipid metabolism</keyword>
<keyword evidence="7" id="KW-1003">Cell membrane</keyword>
<evidence type="ECO:0000256" key="12">
    <source>
        <dbReference type="ARBA" id="ARBA00023209"/>
    </source>
</evidence>
<comment type="subcellular location">
    <subcellularLocation>
        <location evidence="1">Cell membrane</location>
        <topology evidence="1">Peripheral membrane protein</topology>
        <orientation evidence="1">Cytoplasmic side</orientation>
    </subcellularLocation>
</comment>
<dbReference type="PIRSF" id="PIRSF000437">
    <property type="entry name" value="GPAT_DHAPAT"/>
    <property type="match status" value="1"/>
</dbReference>
<dbReference type="PIRSF" id="PIRSF500064">
    <property type="entry name" value="GPAT"/>
    <property type="match status" value="1"/>
</dbReference>
<keyword evidence="14 17" id="KW-0012">Acyltransferase</keyword>
<proteinExistence type="inferred from homology"/>
<dbReference type="GO" id="GO:0016024">
    <property type="term" value="P:CDP-diacylglycerol biosynthetic process"/>
    <property type="evidence" value="ECO:0007669"/>
    <property type="project" value="UniProtKB-UniPathway"/>
</dbReference>
<dbReference type="PANTHER" id="PTHR12563:SF17">
    <property type="entry name" value="DIHYDROXYACETONE PHOSPHATE ACYLTRANSFERASE"/>
    <property type="match status" value="1"/>
</dbReference>
<dbReference type="Pfam" id="PF19277">
    <property type="entry name" value="GPAT_C"/>
    <property type="match status" value="1"/>
</dbReference>
<evidence type="ECO:0000256" key="3">
    <source>
        <dbReference type="ARBA" id="ARBA00005189"/>
    </source>
</evidence>
<dbReference type="EC" id="2.3.1.15" evidence="5"/>
<evidence type="ECO:0000256" key="11">
    <source>
        <dbReference type="ARBA" id="ARBA00023136"/>
    </source>
</evidence>
<dbReference type="GO" id="GO:0006631">
    <property type="term" value="P:fatty acid metabolic process"/>
    <property type="evidence" value="ECO:0007669"/>
    <property type="project" value="TreeGrafter"/>
</dbReference>
<dbReference type="PANTHER" id="PTHR12563">
    <property type="entry name" value="GLYCEROL-3-PHOSPHATE ACYLTRANSFERASE"/>
    <property type="match status" value="1"/>
</dbReference>
<dbReference type="InterPro" id="IPR045520">
    <property type="entry name" value="GPAT/DHAPAT_C"/>
</dbReference>
<dbReference type="GO" id="GO:0004366">
    <property type="term" value="F:glycerol-3-phosphate O-acyltransferase activity"/>
    <property type="evidence" value="ECO:0007669"/>
    <property type="project" value="UniProtKB-EC"/>
</dbReference>
<keyword evidence="9 17" id="KW-0808">Transferase</keyword>
<evidence type="ECO:0000256" key="13">
    <source>
        <dbReference type="ARBA" id="ARBA00023264"/>
    </source>
</evidence>
<dbReference type="EMBL" id="CP028374">
    <property type="protein sequence ID" value="AXN02226.1"/>
    <property type="molecule type" value="Genomic_DNA"/>
</dbReference>
<evidence type="ECO:0000256" key="5">
    <source>
        <dbReference type="ARBA" id="ARBA00013113"/>
    </source>
</evidence>
<evidence type="ECO:0000256" key="2">
    <source>
        <dbReference type="ARBA" id="ARBA00004765"/>
    </source>
</evidence>
<keyword evidence="11" id="KW-0472">Membrane</keyword>
<evidence type="ECO:0000259" key="16">
    <source>
        <dbReference type="SMART" id="SM00563"/>
    </source>
</evidence>
<evidence type="ECO:0000313" key="17">
    <source>
        <dbReference type="EMBL" id="AXN02226.1"/>
    </source>
</evidence>
<accession>A0A346DZS1</accession>
<reference evidence="17 18" key="1">
    <citation type="submission" date="2018-03" db="EMBL/GenBank/DDBJ databases">
        <title>A parallel universe: an anciently diverged bacterial symbiosis in a Hawaiian planthopper (Hemiptera: Cixiidae) reveals rearranged nutritional responsibilities.</title>
        <authorList>
            <person name="Bennett G."/>
            <person name="Mao M."/>
        </authorList>
    </citation>
    <scope>NUCLEOTIDE SEQUENCE [LARGE SCALE GENOMIC DNA]</scope>
    <source>
        <strain evidence="17 18">OLIH</strain>
    </source>
</reference>
<dbReference type="SMART" id="SM00563">
    <property type="entry name" value="PlsC"/>
    <property type="match status" value="1"/>
</dbReference>
<dbReference type="Proteomes" id="UP000256856">
    <property type="component" value="Chromosome"/>
</dbReference>
<evidence type="ECO:0000256" key="6">
    <source>
        <dbReference type="ARBA" id="ARBA00013432"/>
    </source>
</evidence>
<keyword evidence="8" id="KW-0444">Lipid biosynthesis</keyword>
<evidence type="ECO:0000256" key="10">
    <source>
        <dbReference type="ARBA" id="ARBA00023098"/>
    </source>
</evidence>
<protein>
    <recommendedName>
        <fullName evidence="6">Glycerol-3-phosphate acyltransferase</fullName>
        <ecNumber evidence="5">2.3.1.15</ecNumber>
    </recommendedName>
</protein>
<evidence type="ECO:0000256" key="7">
    <source>
        <dbReference type="ARBA" id="ARBA00022475"/>
    </source>
</evidence>
<organism evidence="17 18">
    <name type="scientific">Candidatus Purcelliella pentastirinorum</name>
    <dbReference type="NCBI Taxonomy" id="472834"/>
    <lineage>
        <taxon>Bacteria</taxon>
        <taxon>Pseudomonadati</taxon>
        <taxon>Pseudomonadota</taxon>
        <taxon>Gammaproteobacteria</taxon>
        <taxon>Enterobacterales</taxon>
        <taxon>Enterobacteriaceae</taxon>
        <taxon>Candidatus Purcelliella</taxon>
    </lineage>
</organism>
<dbReference type="OrthoDB" id="335193at2"/>
<dbReference type="InterPro" id="IPR022284">
    <property type="entry name" value="GPAT/DHAPAT"/>
</dbReference>
<sequence length="797" mass="94681">MIHKYNIYNGIINLLLNICINIKTLPKYLNKIKKKQKIIYILQKKSKIDLLILKKQCYKQKLPDPTESIKINNKKIPRCIFINNTNNKFLFYIKNKKNIELINKYIKLEKKNFNLNFKILPILIFIGRKPKYKKNKNYKNKNITKTIKIIKKILQIIWIGKETFIIFSKEISLKNISLKNISKRLLIKKLIYKINTNFNKQKFATIGPNIIKRNKLFKKILKSKTIKKKINKEIKKKNKKQKKIKSFTLSIIKEIATNFSYEMIRIVNRIMKIIWNKTFDKIIINGNKKICKLAYKGNKIIYLPCHKSHIDYLILSYAIYHQGLSIPYIAAGTNLNFWPIGYLFRKLGAFFIRRTFIGNKLYSIIFKEYLIKLIKRGHSIEYFIEGSRSRTGYLLKPKTGILTITIKSLLKNINKPIILVPIYINYDHIMEVKTYTKEMSGHLKKNENILQILKGIKNIKNMKNFGNSYINFGEPLNLIKYLNKNVKEWKQNLNFSKSKNPNWLIPTAKNIANNIMNRINAAVAANSTNLCAIILLSVKKYQINKIKMIEQIKCYIKLFKTVPYSKYFTFPKESAKKILNKAIKTNKFRLKKNKNCDLITLNENINILNYYKNNIQHIFIIPSLIIKIIQKYKKIKKKEIIDKINIIYPILKNEFYLYLNKKKINKFIIYIIKEFINQKLIIQKKLIIYINKKRNNQTKILSTHINDILKKYITIISILKLKPNINTIDLYNKSKILINYQNKNKKINKFKLYNKQTLLSSLKTLKEIGYIKNKKYKEKIKNTYNLLNKLIKKKINL</sequence>
<dbReference type="InterPro" id="IPR028354">
    <property type="entry name" value="GPAT_PlsB"/>
</dbReference>
<evidence type="ECO:0000256" key="9">
    <source>
        <dbReference type="ARBA" id="ARBA00022679"/>
    </source>
</evidence>
<name>A0A346DZS1_9ENTR</name>
<keyword evidence="10" id="KW-0443">Lipid metabolism</keyword>
<dbReference type="SUPFAM" id="SSF69593">
    <property type="entry name" value="Glycerol-3-phosphate (1)-acyltransferase"/>
    <property type="match status" value="1"/>
</dbReference>
<evidence type="ECO:0000256" key="4">
    <source>
        <dbReference type="ARBA" id="ARBA00007937"/>
    </source>
</evidence>
<dbReference type="KEGG" id="ppet:C9I82_260"/>
<dbReference type="RefSeq" id="WP_115956057.1">
    <property type="nucleotide sequence ID" value="NZ_CP028374.1"/>
</dbReference>
<evidence type="ECO:0000256" key="14">
    <source>
        <dbReference type="ARBA" id="ARBA00023315"/>
    </source>
</evidence>
<comment type="pathway">
    <text evidence="3">Lipid metabolism.</text>
</comment>
<dbReference type="GO" id="GO:0005886">
    <property type="term" value="C:plasma membrane"/>
    <property type="evidence" value="ECO:0007669"/>
    <property type="project" value="UniProtKB-SubCell"/>
</dbReference>
<dbReference type="NCBIfam" id="NF003441">
    <property type="entry name" value="PRK04974.1"/>
    <property type="match status" value="1"/>
</dbReference>
<dbReference type="Pfam" id="PF01553">
    <property type="entry name" value="Acyltransferase"/>
    <property type="match status" value="1"/>
</dbReference>
<comment type="catalytic activity">
    <reaction evidence="15">
        <text>sn-glycerol 3-phosphate + an acyl-CoA = a 1-acyl-sn-glycero-3-phosphate + CoA</text>
        <dbReference type="Rhea" id="RHEA:15325"/>
        <dbReference type="ChEBI" id="CHEBI:57287"/>
        <dbReference type="ChEBI" id="CHEBI:57597"/>
        <dbReference type="ChEBI" id="CHEBI:57970"/>
        <dbReference type="ChEBI" id="CHEBI:58342"/>
        <dbReference type="EC" id="2.3.1.15"/>
    </reaction>
</comment>
<evidence type="ECO:0000313" key="18">
    <source>
        <dbReference type="Proteomes" id="UP000256856"/>
    </source>
</evidence>
<dbReference type="UniPathway" id="UPA00557">
    <property type="reaction ID" value="UER00612"/>
</dbReference>
<dbReference type="InterPro" id="IPR002123">
    <property type="entry name" value="Plipid/glycerol_acylTrfase"/>
</dbReference>
<evidence type="ECO:0000256" key="15">
    <source>
        <dbReference type="ARBA" id="ARBA00048427"/>
    </source>
</evidence>
<dbReference type="InterPro" id="IPR041728">
    <property type="entry name" value="GPAT/DHAPAT_LPLAT"/>
</dbReference>
<gene>
    <name evidence="17" type="ORF">C9I82_260</name>
</gene>